<keyword evidence="1" id="KW-0687">Ribonucleoprotein</keyword>
<keyword evidence="1" id="KW-0934">Plastid</keyword>
<geneLocation type="chloroplast" evidence="1"/>
<dbReference type="EMBL" id="MK577409">
    <property type="protein sequence ID" value="QHH25708.1"/>
    <property type="molecule type" value="Genomic_DNA"/>
</dbReference>
<proteinExistence type="predicted"/>
<protein>
    <submittedName>
        <fullName evidence="1">Ribosomal protein L36</fullName>
    </submittedName>
</protein>
<dbReference type="AlphaFoldDB" id="A0A6B9RH37"/>
<organism evidence="1">
    <name type="scientific">Asarum heterotropoides</name>
    <dbReference type="NCBI Taxonomy" id="366663"/>
    <lineage>
        <taxon>Eukaryota</taxon>
        <taxon>Viridiplantae</taxon>
        <taxon>Streptophyta</taxon>
        <taxon>Embryophyta</taxon>
        <taxon>Tracheophyta</taxon>
        <taxon>Spermatophyta</taxon>
        <taxon>Magnoliopsida</taxon>
        <taxon>Magnoliidae</taxon>
        <taxon>Piperales</taxon>
        <taxon>Asaraceae</taxon>
        <taxon>Asarum</taxon>
    </lineage>
</organism>
<name>A0A6B9RH37_9MAGN</name>
<reference evidence="1" key="1">
    <citation type="journal article" date="2019" name="Mitochondrial DNA Part B Resour">
        <title>Complete sequence of the chloroplast genome of Asarum heterotropoides (Aristolochiales: Asarum L.).</title>
        <authorList>
            <person name="Zhao R."/>
            <person name="Xing Y.-P."/>
            <person name="Yin H.-B."/>
            <person name="Kang T.-G."/>
        </authorList>
    </citation>
    <scope>NUCLEOTIDE SEQUENCE</scope>
</reference>
<gene>
    <name evidence="1" type="primary">rpl36</name>
</gene>
<keyword evidence="1" id="KW-0689">Ribosomal protein</keyword>
<dbReference type="GO" id="GO:0005840">
    <property type="term" value="C:ribosome"/>
    <property type="evidence" value="ECO:0007669"/>
    <property type="project" value="UniProtKB-KW"/>
</dbReference>
<evidence type="ECO:0000313" key="1">
    <source>
        <dbReference type="EMBL" id="QHH25708.1"/>
    </source>
</evidence>
<sequence>MSLFMSRVGTNCYNSSPSTDQSAFFTNFTNGSPYFHIFNSLP</sequence>
<keyword evidence="1" id="KW-0150">Chloroplast</keyword>
<accession>A0A6B9RH37</accession>